<reference evidence="6 7" key="1">
    <citation type="submission" date="2018-06" db="EMBL/GenBank/DDBJ databases">
        <title>Complete Genomes of Monosporascus.</title>
        <authorList>
            <person name="Robinson A.J."/>
            <person name="Natvig D.O."/>
        </authorList>
    </citation>
    <scope>NUCLEOTIDE SEQUENCE [LARGE SCALE GENOMIC DNA]</scope>
    <source>
        <strain evidence="6 7">CBS 609.92</strain>
    </source>
</reference>
<dbReference type="InterPro" id="IPR036770">
    <property type="entry name" value="Ankyrin_rpt-contain_sf"/>
</dbReference>
<dbReference type="Gene3D" id="1.25.40.20">
    <property type="entry name" value="Ankyrin repeat-containing domain"/>
    <property type="match status" value="1"/>
</dbReference>
<proteinExistence type="predicted"/>
<dbReference type="PRINTS" id="PR01415">
    <property type="entry name" value="ANKYRIN"/>
</dbReference>
<dbReference type="Pfam" id="PF24883">
    <property type="entry name" value="NPHP3_N"/>
    <property type="match status" value="1"/>
</dbReference>
<name>A0ABY0HKG6_9PEZI</name>
<dbReference type="PANTHER" id="PTHR10039">
    <property type="entry name" value="AMELOGENIN"/>
    <property type="match status" value="1"/>
</dbReference>
<dbReference type="InterPro" id="IPR027417">
    <property type="entry name" value="P-loop_NTPase"/>
</dbReference>
<keyword evidence="7" id="KW-1185">Reference proteome</keyword>
<feature type="repeat" description="ANK" evidence="2">
    <location>
        <begin position="1043"/>
        <end position="1075"/>
    </location>
</feature>
<protein>
    <recommendedName>
        <fullName evidence="8">NACHT domain-containing protein</fullName>
    </recommendedName>
</protein>
<dbReference type="InterPro" id="IPR054471">
    <property type="entry name" value="GPIID_WHD"/>
</dbReference>
<feature type="repeat" description="ANK" evidence="2">
    <location>
        <begin position="944"/>
        <end position="976"/>
    </location>
</feature>
<evidence type="ECO:0000259" key="4">
    <source>
        <dbReference type="Pfam" id="PF22939"/>
    </source>
</evidence>
<dbReference type="Pfam" id="PF22939">
    <property type="entry name" value="WHD_GPIID"/>
    <property type="match status" value="1"/>
</dbReference>
<dbReference type="SUPFAM" id="SSF52540">
    <property type="entry name" value="P-loop containing nucleoside triphosphate hydrolases"/>
    <property type="match status" value="1"/>
</dbReference>
<evidence type="ECO:0000259" key="5">
    <source>
        <dbReference type="Pfam" id="PF24883"/>
    </source>
</evidence>
<feature type="repeat" description="ANK" evidence="2">
    <location>
        <begin position="911"/>
        <end position="943"/>
    </location>
</feature>
<evidence type="ECO:0000256" key="1">
    <source>
        <dbReference type="ARBA" id="ARBA00022737"/>
    </source>
</evidence>
<dbReference type="Pfam" id="PF17111">
    <property type="entry name" value="PigL_N"/>
    <property type="match status" value="1"/>
</dbReference>
<feature type="repeat" description="ANK" evidence="2">
    <location>
        <begin position="878"/>
        <end position="910"/>
    </location>
</feature>
<dbReference type="Proteomes" id="UP000294003">
    <property type="component" value="Unassembled WGS sequence"/>
</dbReference>
<dbReference type="InterPro" id="IPR002110">
    <property type="entry name" value="Ankyrin_rpt"/>
</dbReference>
<evidence type="ECO:0000313" key="6">
    <source>
        <dbReference type="EMBL" id="RYO93373.1"/>
    </source>
</evidence>
<dbReference type="EMBL" id="QJNS01000018">
    <property type="protein sequence ID" value="RYO93373.1"/>
    <property type="molecule type" value="Genomic_DNA"/>
</dbReference>
<feature type="repeat" description="ANK" evidence="2">
    <location>
        <begin position="778"/>
        <end position="810"/>
    </location>
</feature>
<dbReference type="InterPro" id="IPR031348">
    <property type="entry name" value="PigL_N"/>
</dbReference>
<dbReference type="Gene3D" id="3.40.50.300">
    <property type="entry name" value="P-loop containing nucleotide triphosphate hydrolases"/>
    <property type="match status" value="1"/>
</dbReference>
<keyword evidence="1" id="KW-0677">Repeat</keyword>
<dbReference type="Pfam" id="PF13606">
    <property type="entry name" value="Ank_3"/>
    <property type="match status" value="1"/>
</dbReference>
<dbReference type="Pfam" id="PF12796">
    <property type="entry name" value="Ank_2"/>
    <property type="match status" value="3"/>
</dbReference>
<dbReference type="SUPFAM" id="SSF48403">
    <property type="entry name" value="Ankyrin repeat"/>
    <property type="match status" value="1"/>
</dbReference>
<comment type="caution">
    <text evidence="6">The sequence shown here is derived from an EMBL/GenBank/DDBJ whole genome shotgun (WGS) entry which is preliminary data.</text>
</comment>
<dbReference type="SMART" id="SM00248">
    <property type="entry name" value="ANK"/>
    <property type="match status" value="11"/>
</dbReference>
<feature type="repeat" description="ANK" evidence="2">
    <location>
        <begin position="1010"/>
        <end position="1042"/>
    </location>
</feature>
<feature type="domain" description="Azaphilone pigments biosynthesis cluster protein L N-terminal" evidence="3">
    <location>
        <begin position="2"/>
        <end position="195"/>
    </location>
</feature>
<evidence type="ECO:0000256" key="2">
    <source>
        <dbReference type="PROSITE-ProRule" id="PRU00023"/>
    </source>
</evidence>
<keyword evidence="2" id="KW-0040">ANK repeat</keyword>
<dbReference type="PROSITE" id="PS50088">
    <property type="entry name" value="ANK_REPEAT"/>
    <property type="match status" value="6"/>
</dbReference>
<dbReference type="PANTHER" id="PTHR10039:SF16">
    <property type="entry name" value="GPI INOSITOL-DEACYLASE"/>
    <property type="match status" value="1"/>
</dbReference>
<gene>
    <name evidence="6" type="ORF">DL762_001072</name>
</gene>
<feature type="domain" description="GPI inositol-deacylase winged helix" evidence="4">
    <location>
        <begin position="514"/>
        <end position="616"/>
    </location>
</feature>
<sequence length="1105" mass="121990">MDGTSAAASVIAVIQICASVFDLCRTYYTGVKDARKDITRLRNEVTRLESVLTSIADLADTDDSAKLSVLRTLVKPGGALSQCQNDLTGLLGKLQCSYDKEGMNRFGWRSLTWPLKSKDVDKSIAEIDRHKSLFYLALTTDAATLNMALSKSLDEVGEKLSATQLEVNATREGVMATFDLIKAMQEEANEEKKKQMIRDVTTWLTYTDPATSHQAAYRKRQPGTGQWLIDNVGFGEWKRSPGSFIWLKGIPGCGKTILASTVIENLKGDCEKDLKRILAYFYFEFNDADKQSPQKCLSSLTAQLCGGAEEIPTQLEDLYERCGTGRSPPSVNDLISIIDAFAALKSISDIYIVLDALDECRKTGSEDQRAQLLGAIKAAQSISPSNIHLLVTSRQEMDIEESIRPLLTVPALSIQDCGVSADIKEYIKSELASDLKLNRWSEDIKSEIERVLAEGAGGMYKLRFHMTQKSRLRNYHRFRWVFCQLDALKKSKKPSSILLALKQLPKTLDETYERMLLAIDEMYEEEAKRALMWLAFSERPLSVEEVAEAACVDPDADPPFKEDDRFQDPRNNILEILGSLVSLAPGDKIRLAHFSVKEYLLSTRLRTSQSADFAVSEMDAHLLCTRSCLAYVVREEEAPLRLCELPFITYACMYWPHHAQRVPEDDKRIRPWANVFYGSRPVYENWQSMLAPASPLPEVGTGGPQQKTLSPLCHASAMGFTSIVEELISQPEAIIAAGVEGGRWTALHTASMCGKKRTVSTILGLTKQTPIINAVSPEGTTALHLASSRGFGDVVSLLLRHGASTEIEDPKGELAIALAAASGHLSVVQLLLAENEATSDLSERHKGAALLSAIETDYISIIEKLLEYGASTETTNSNGLTPLLLATVSGRTQAARLLLKHGADPNRVDPLKSTPLHRAVQKGIDWAVELLIEHGADPTRRDSDGKTPFHYACARGSPFMVKKFLQRGVDVMLLDGWGKMPIHYVSWGWSAEAMQMLLDKGAQLEARTHRGETPLQLAAQRGGDSVVECLLRNGADITTCNKNGRTALHFAVIRGNREVLQVLLAHGADPRVKDIHGLTPIQAYDEYENKVAAGNTGYRITRCDS</sequence>
<evidence type="ECO:0000313" key="7">
    <source>
        <dbReference type="Proteomes" id="UP000294003"/>
    </source>
</evidence>
<dbReference type="PROSITE" id="PS50297">
    <property type="entry name" value="ANK_REP_REGION"/>
    <property type="match status" value="6"/>
</dbReference>
<dbReference type="InterPro" id="IPR056884">
    <property type="entry name" value="NPHP3-like_N"/>
</dbReference>
<organism evidence="6 7">
    <name type="scientific">Monosporascus cannonballus</name>
    <dbReference type="NCBI Taxonomy" id="155416"/>
    <lineage>
        <taxon>Eukaryota</taxon>
        <taxon>Fungi</taxon>
        <taxon>Dikarya</taxon>
        <taxon>Ascomycota</taxon>
        <taxon>Pezizomycotina</taxon>
        <taxon>Sordariomycetes</taxon>
        <taxon>Xylariomycetidae</taxon>
        <taxon>Xylariales</taxon>
        <taxon>Xylariales incertae sedis</taxon>
        <taxon>Monosporascus</taxon>
    </lineage>
</organism>
<accession>A0ABY0HKG6</accession>
<evidence type="ECO:0000259" key="3">
    <source>
        <dbReference type="Pfam" id="PF17111"/>
    </source>
</evidence>
<evidence type="ECO:0008006" key="8">
    <source>
        <dbReference type="Google" id="ProtNLM"/>
    </source>
</evidence>
<feature type="domain" description="Nephrocystin 3-like N-terminal" evidence="5">
    <location>
        <begin position="223"/>
        <end position="394"/>
    </location>
</feature>